<dbReference type="EC" id="2.1.1.137" evidence="2"/>
<proteinExistence type="predicted"/>
<keyword evidence="2" id="KW-0489">Methyltransferase</keyword>
<accession>A0A7D7R3W1</accession>
<dbReference type="PANTHER" id="PTHR45277:SF1">
    <property type="entry name" value="EXPRESSED PROTEIN"/>
    <property type="match status" value="1"/>
</dbReference>
<name>A0A7D7R3W1_BACVE</name>
<dbReference type="AlphaFoldDB" id="A0A7D7R3W1"/>
<dbReference type="InterPro" id="IPR029063">
    <property type="entry name" value="SAM-dependent_MTases_sf"/>
</dbReference>
<dbReference type="Proteomes" id="UP000587477">
    <property type="component" value="Chromosome"/>
</dbReference>
<reference evidence="3" key="1">
    <citation type="submission" date="2020-10" db="EMBL/GenBank/DDBJ databases">
        <title>Complete genome sequence of Bacillus velezensis NST6.</title>
        <authorList>
            <person name="Choi J."/>
        </authorList>
    </citation>
    <scope>NUCLEOTIDE SEQUENCE [LARGE SCALE GENOMIC DNA]</scope>
    <source>
        <strain evidence="3">NST6</strain>
    </source>
</reference>
<dbReference type="GO" id="GO:0032259">
    <property type="term" value="P:methylation"/>
    <property type="evidence" value="ECO:0007669"/>
    <property type="project" value="UniProtKB-KW"/>
</dbReference>
<keyword evidence="2" id="KW-0808">Transferase</keyword>
<dbReference type="SUPFAM" id="SSF53335">
    <property type="entry name" value="S-adenosyl-L-methionine-dependent methyltransferases"/>
    <property type="match status" value="1"/>
</dbReference>
<evidence type="ECO:0000313" key="2">
    <source>
        <dbReference type="EMBL" id="QOY27521.1"/>
    </source>
</evidence>
<gene>
    <name evidence="2" type="primary">arsM</name>
    <name evidence="2" type="ORF">BACVE_002534</name>
</gene>
<dbReference type="PANTHER" id="PTHR45277">
    <property type="entry name" value="EXPRESSED PROTEIN"/>
    <property type="match status" value="1"/>
</dbReference>
<sequence>MTTRYGIDAPYGAFGFILLAILYAAGTLCGMIPLFWGWLTGALFLVLGLWMLLYSTAIKLSHRHRILALSGLKPDMKVLDIGTGRGLLAIAAAQKGADVSAIDKWSGWDLGGNGRDAFEKNRRAEGAPEIDLYDGLAQDMPFPDKTFDLVISHFVVHNISGRKERERAIAEMVRVLKPGGTLAVSDIKNTSQYREILEENGFQTRTYSFYYTFPFSKLIIAVRTPVGTGRSIC</sequence>
<dbReference type="RefSeq" id="WP_025650321.1">
    <property type="nucleotide sequence ID" value="NZ_BDDG01000021.1"/>
</dbReference>
<dbReference type="CDD" id="cd02440">
    <property type="entry name" value="AdoMet_MTases"/>
    <property type="match status" value="1"/>
</dbReference>
<dbReference type="Gene3D" id="3.40.50.150">
    <property type="entry name" value="Vaccinia Virus protein VP39"/>
    <property type="match status" value="1"/>
</dbReference>
<dbReference type="EMBL" id="CP063687">
    <property type="protein sequence ID" value="QOY27521.1"/>
    <property type="molecule type" value="Genomic_DNA"/>
</dbReference>
<dbReference type="Pfam" id="PF08241">
    <property type="entry name" value="Methyltransf_11"/>
    <property type="match status" value="1"/>
</dbReference>
<dbReference type="InterPro" id="IPR013216">
    <property type="entry name" value="Methyltransf_11"/>
</dbReference>
<feature type="domain" description="Methyltransferase type 11" evidence="1">
    <location>
        <begin position="79"/>
        <end position="183"/>
    </location>
</feature>
<evidence type="ECO:0000259" key="1">
    <source>
        <dbReference type="Pfam" id="PF08241"/>
    </source>
</evidence>
<evidence type="ECO:0000313" key="3">
    <source>
        <dbReference type="Proteomes" id="UP000587477"/>
    </source>
</evidence>
<organism evidence="2 3">
    <name type="scientific">Bacillus velezensis</name>
    <dbReference type="NCBI Taxonomy" id="492670"/>
    <lineage>
        <taxon>Bacteria</taxon>
        <taxon>Bacillati</taxon>
        <taxon>Bacillota</taxon>
        <taxon>Bacilli</taxon>
        <taxon>Bacillales</taxon>
        <taxon>Bacillaceae</taxon>
        <taxon>Bacillus</taxon>
        <taxon>Bacillus amyloliquefaciens group</taxon>
    </lineage>
</organism>
<protein>
    <submittedName>
        <fullName evidence="2">Arsenite methyltransferase</fullName>
        <ecNumber evidence="2">2.1.1.137</ecNumber>
    </submittedName>
</protein>
<dbReference type="GO" id="GO:0030791">
    <property type="term" value="F:arsenite methyltransferase activity"/>
    <property type="evidence" value="ECO:0007669"/>
    <property type="project" value="UniProtKB-EC"/>
</dbReference>